<evidence type="ECO:0000256" key="4">
    <source>
        <dbReference type="RuleBase" id="RU362118"/>
    </source>
</evidence>
<sequence>MFQKVKSGFYSIKTLLIHGRFKSTKWDYKHHVVPPISSSSAYRLDSVKRGARGFEEFGADATEEIHHPPIYIYDRLGEPTRGMLEDNLAFAERGDCAVTFASGMAAIAAAVGVCAFSGDEIISHRVLYGSTYSLFKNWYPKMGLKLKLLDLKNPENLSKNLTKDTRVVYFETPSNPNMELIDILKICTIVKKHNKKASEDKKIRVIVDNTFATPFCQRPIEIGADIVVHSLTKNICGFGTEMGGAVITKNKYEKDLLNYRKDFGGVLSPKSAWSILVYGLSTLSIRLKKQESSAIEIARFLESHPKVEKVYYPGLSSFPQFGLAKSQMTDFDGNFAPGNMIYFILKGEPLKVRVSSRKIIDYIAKNSYTITLAVSLGQVKTLIENPSLMTHSTVPLEEQLKDGIDPGGIRLSVGLEEPEDLIKDLKHALDKV</sequence>
<gene>
    <name evidence="5" type="ORF">A3G31_07445</name>
</gene>
<dbReference type="SUPFAM" id="SSF53383">
    <property type="entry name" value="PLP-dependent transferases"/>
    <property type="match status" value="1"/>
</dbReference>
<dbReference type="GO" id="GO:0030170">
    <property type="term" value="F:pyridoxal phosphate binding"/>
    <property type="evidence" value="ECO:0007669"/>
    <property type="project" value="InterPro"/>
</dbReference>
<proteinExistence type="inferred from homology"/>
<dbReference type="PANTHER" id="PTHR11808:SF80">
    <property type="entry name" value="CYSTATHIONINE GAMMA-LYASE"/>
    <property type="match status" value="1"/>
</dbReference>
<dbReference type="PIRSF" id="PIRSF001434">
    <property type="entry name" value="CGS"/>
    <property type="match status" value="1"/>
</dbReference>
<keyword evidence="2 3" id="KW-0663">Pyridoxal phosphate</keyword>
<comment type="cofactor">
    <cofactor evidence="1 4">
        <name>pyridoxal 5'-phosphate</name>
        <dbReference type="ChEBI" id="CHEBI:597326"/>
    </cofactor>
</comment>
<dbReference type="Gene3D" id="3.90.1150.10">
    <property type="entry name" value="Aspartate Aminotransferase, domain 1"/>
    <property type="match status" value="1"/>
</dbReference>
<dbReference type="InterPro" id="IPR015424">
    <property type="entry name" value="PyrdxlP-dep_Trfase"/>
</dbReference>
<dbReference type="InterPro" id="IPR015422">
    <property type="entry name" value="PyrdxlP-dep_Trfase_small"/>
</dbReference>
<evidence type="ECO:0000256" key="3">
    <source>
        <dbReference type="PIRSR" id="PIRSR001434-2"/>
    </source>
</evidence>
<reference evidence="5 6" key="1">
    <citation type="journal article" date="2016" name="Nat. Commun.">
        <title>Thousands of microbial genomes shed light on interconnected biogeochemical processes in an aquifer system.</title>
        <authorList>
            <person name="Anantharaman K."/>
            <person name="Brown C.T."/>
            <person name="Hug L.A."/>
            <person name="Sharon I."/>
            <person name="Castelle C.J."/>
            <person name="Probst A.J."/>
            <person name="Thomas B.C."/>
            <person name="Singh A."/>
            <person name="Wilkins M.J."/>
            <person name="Karaoz U."/>
            <person name="Brodie E.L."/>
            <person name="Williams K.H."/>
            <person name="Hubbard S.S."/>
            <person name="Banfield J.F."/>
        </authorList>
    </citation>
    <scope>NUCLEOTIDE SEQUENCE [LARGE SCALE GENOMIC DNA]</scope>
</reference>
<dbReference type="GO" id="GO:0019346">
    <property type="term" value="P:transsulfuration"/>
    <property type="evidence" value="ECO:0007669"/>
    <property type="project" value="InterPro"/>
</dbReference>
<comment type="caution">
    <text evidence="5">The sequence shown here is derived from an EMBL/GenBank/DDBJ whole genome shotgun (WGS) entry which is preliminary data.</text>
</comment>
<evidence type="ECO:0000313" key="6">
    <source>
        <dbReference type="Proteomes" id="UP000178082"/>
    </source>
</evidence>
<dbReference type="FunFam" id="3.40.640.10:FF:000046">
    <property type="entry name" value="Cystathionine gamma-lyase"/>
    <property type="match status" value="1"/>
</dbReference>
<dbReference type="InterPro" id="IPR015421">
    <property type="entry name" value="PyrdxlP-dep_Trfase_major"/>
</dbReference>
<dbReference type="InterPro" id="IPR000277">
    <property type="entry name" value="Cys/Met-Metab_PyrdxlP-dep_enz"/>
</dbReference>
<dbReference type="Pfam" id="PF01053">
    <property type="entry name" value="Cys_Met_Meta_PP"/>
    <property type="match status" value="1"/>
</dbReference>
<dbReference type="Gene3D" id="3.40.640.10">
    <property type="entry name" value="Type I PLP-dependent aspartate aminotransferase-like (Major domain)"/>
    <property type="match status" value="1"/>
</dbReference>
<comment type="similarity">
    <text evidence="4">Belongs to the trans-sulfuration enzymes family.</text>
</comment>
<dbReference type="GO" id="GO:0016846">
    <property type="term" value="F:carbon-sulfur lyase activity"/>
    <property type="evidence" value="ECO:0007669"/>
    <property type="project" value="TreeGrafter"/>
</dbReference>
<keyword evidence="5" id="KW-0456">Lyase</keyword>
<dbReference type="EMBL" id="MGDI01000025">
    <property type="protein sequence ID" value="OGL53524.1"/>
    <property type="molecule type" value="Genomic_DNA"/>
</dbReference>
<evidence type="ECO:0000256" key="1">
    <source>
        <dbReference type="ARBA" id="ARBA00001933"/>
    </source>
</evidence>
<dbReference type="AlphaFoldDB" id="A0A1F7SJX0"/>
<dbReference type="Proteomes" id="UP000178082">
    <property type="component" value="Unassembled WGS sequence"/>
</dbReference>
<organism evidence="5 6">
    <name type="scientific">Candidatus Schekmanbacteria bacterium RIFCSPLOWO2_12_FULL_38_15</name>
    <dbReference type="NCBI Taxonomy" id="1817883"/>
    <lineage>
        <taxon>Bacteria</taxon>
        <taxon>Candidatus Schekmaniibacteriota</taxon>
    </lineage>
</organism>
<evidence type="ECO:0000256" key="2">
    <source>
        <dbReference type="ARBA" id="ARBA00022898"/>
    </source>
</evidence>
<dbReference type="PANTHER" id="PTHR11808">
    <property type="entry name" value="TRANS-SULFURATION ENZYME FAMILY MEMBER"/>
    <property type="match status" value="1"/>
</dbReference>
<protein>
    <submittedName>
        <fullName evidence="5">Cystathionine gamma-lyase</fullName>
    </submittedName>
</protein>
<name>A0A1F7SJX0_9BACT</name>
<evidence type="ECO:0000313" key="5">
    <source>
        <dbReference type="EMBL" id="OGL53524.1"/>
    </source>
</evidence>
<accession>A0A1F7SJX0</accession>
<feature type="modified residue" description="N6-(pyridoxal phosphate)lysine" evidence="3">
    <location>
        <position position="233"/>
    </location>
</feature>
<dbReference type="STRING" id="1817883.A3G31_07445"/>
<dbReference type="GO" id="GO:0005737">
    <property type="term" value="C:cytoplasm"/>
    <property type="evidence" value="ECO:0007669"/>
    <property type="project" value="TreeGrafter"/>
</dbReference>